<dbReference type="EMBL" id="NPIA01000007">
    <property type="protein sequence ID" value="OZM56290.1"/>
    <property type="molecule type" value="Genomic_DNA"/>
</dbReference>
<dbReference type="PANTHER" id="PTHR21621:SF0">
    <property type="entry name" value="BETA-CITRYLGLUTAMATE SYNTHASE B-RELATED"/>
    <property type="match status" value="1"/>
</dbReference>
<comment type="caution">
    <text evidence="3">The sequence shown here is derived from an EMBL/GenBank/DDBJ whole genome shotgun (WGS) entry which is preliminary data.</text>
</comment>
<dbReference type="PROSITE" id="PS50975">
    <property type="entry name" value="ATP_GRASP"/>
    <property type="match status" value="1"/>
</dbReference>
<accession>A0A263BRF9</accession>
<evidence type="ECO:0000313" key="4">
    <source>
        <dbReference type="Proteomes" id="UP000217083"/>
    </source>
</evidence>
<reference evidence="4" key="1">
    <citation type="submission" date="2017-08" db="EMBL/GenBank/DDBJ databases">
        <authorList>
            <person name="Huang Z."/>
        </authorList>
    </citation>
    <scope>NUCLEOTIDE SEQUENCE [LARGE SCALE GENOMIC DNA]</scope>
    <source>
        <strain evidence="4">SA5d-4</strain>
    </source>
</reference>
<keyword evidence="1" id="KW-0547">Nucleotide-binding</keyword>
<evidence type="ECO:0000259" key="2">
    <source>
        <dbReference type="PROSITE" id="PS50975"/>
    </source>
</evidence>
<dbReference type="GO" id="GO:0005524">
    <property type="term" value="F:ATP binding"/>
    <property type="evidence" value="ECO:0007669"/>
    <property type="project" value="UniProtKB-UniRule"/>
</dbReference>
<keyword evidence="3" id="KW-0436">Ligase</keyword>
<dbReference type="GO" id="GO:0046872">
    <property type="term" value="F:metal ion binding"/>
    <property type="evidence" value="ECO:0007669"/>
    <property type="project" value="InterPro"/>
</dbReference>
<keyword evidence="1" id="KW-0067">ATP-binding</keyword>
<gene>
    <name evidence="3" type="ORF">CIB95_12815</name>
</gene>
<reference evidence="3 4" key="2">
    <citation type="submission" date="2017-09" db="EMBL/GenBank/DDBJ databases">
        <title>Bacillus patelloidae sp. nov., isolated from the intestinal tract of a marine limpet.</title>
        <authorList>
            <person name="Liu R."/>
            <person name="Dong C."/>
            <person name="Shao Z."/>
        </authorList>
    </citation>
    <scope>NUCLEOTIDE SEQUENCE [LARGE SCALE GENOMIC DNA]</scope>
    <source>
        <strain evidence="3 4">SA5d-4</strain>
    </source>
</reference>
<dbReference type="GO" id="GO:0009432">
    <property type="term" value="P:SOS response"/>
    <property type="evidence" value="ECO:0007669"/>
    <property type="project" value="TreeGrafter"/>
</dbReference>
<organism evidence="3 4">
    <name type="scientific">Lottiidibacillus patelloidae</name>
    <dbReference type="NCBI Taxonomy" id="2670334"/>
    <lineage>
        <taxon>Bacteria</taxon>
        <taxon>Bacillati</taxon>
        <taxon>Bacillota</taxon>
        <taxon>Bacilli</taxon>
        <taxon>Bacillales</taxon>
        <taxon>Bacillaceae</taxon>
        <taxon>Lottiidibacillus</taxon>
    </lineage>
</organism>
<dbReference type="Proteomes" id="UP000217083">
    <property type="component" value="Unassembled WGS sequence"/>
</dbReference>
<dbReference type="SUPFAM" id="SSF56059">
    <property type="entry name" value="Glutathione synthetase ATP-binding domain-like"/>
    <property type="match status" value="1"/>
</dbReference>
<dbReference type="GO" id="GO:0005737">
    <property type="term" value="C:cytoplasm"/>
    <property type="evidence" value="ECO:0007669"/>
    <property type="project" value="TreeGrafter"/>
</dbReference>
<protein>
    <submittedName>
        <fullName evidence="3">Alpha-L-glutamate ligase</fullName>
    </submittedName>
</protein>
<sequence length="314" mass="35549">MTHIYIIHENKEWTAPLLKHLDDMQLPYKEWFLNEGTLDLSDIPPEGIFYNRISASSHTRDHRYSAEYTASVLAWLNAHNRIVLNSERALALEISKIAQYSSLQANGIKIPKTIAAIGKTQIIEAAKKMTPPFITKHNRGGKGLGVQLFHSIIALETYINNDQFEKPIDGITLIQEYIQSPEPYITRCEFINGKFLYAVRVDTSEGFELCPADACSIGDNFCPTTTKTKAKFEIIENFNHPILTKYEKFLSENDITFAGIEFIKDKAGNLFTYDVNTNTNYNTDAENNVGIYGMKEIANVLGTKLKELKAIKKI</sequence>
<name>A0A263BRF9_9BACI</name>
<feature type="domain" description="ATP-grasp" evidence="2">
    <location>
        <begin position="100"/>
        <end position="302"/>
    </location>
</feature>
<dbReference type="InterPro" id="IPR011761">
    <property type="entry name" value="ATP-grasp"/>
</dbReference>
<dbReference type="GO" id="GO:0018169">
    <property type="term" value="F:ribosomal S6-glutamic acid ligase activity"/>
    <property type="evidence" value="ECO:0007669"/>
    <property type="project" value="TreeGrafter"/>
</dbReference>
<evidence type="ECO:0000256" key="1">
    <source>
        <dbReference type="PROSITE-ProRule" id="PRU00409"/>
    </source>
</evidence>
<dbReference type="AlphaFoldDB" id="A0A263BRF9"/>
<keyword evidence="4" id="KW-1185">Reference proteome</keyword>
<evidence type="ECO:0000313" key="3">
    <source>
        <dbReference type="EMBL" id="OZM56290.1"/>
    </source>
</evidence>
<dbReference type="PANTHER" id="PTHR21621">
    <property type="entry name" value="RIBOSOMAL PROTEIN S6 MODIFICATION PROTEIN"/>
    <property type="match status" value="1"/>
</dbReference>
<dbReference type="Gene3D" id="3.30.470.20">
    <property type="entry name" value="ATP-grasp fold, B domain"/>
    <property type="match status" value="1"/>
</dbReference>
<proteinExistence type="predicted"/>
<dbReference type="RefSeq" id="WP_094925755.1">
    <property type="nucleotide sequence ID" value="NZ_NPIA01000007.1"/>
</dbReference>